<dbReference type="GO" id="GO:0009982">
    <property type="term" value="F:pseudouridine synthase activity"/>
    <property type="evidence" value="ECO:0007669"/>
    <property type="project" value="InterPro"/>
</dbReference>
<dbReference type="AlphaFoldDB" id="A0A200HSL4"/>
<evidence type="ECO:0000256" key="2">
    <source>
        <dbReference type="ARBA" id="ARBA00022884"/>
    </source>
</evidence>
<dbReference type="FunFam" id="3.30.70.1560:FF:000001">
    <property type="entry name" value="Pseudouridine synthase"/>
    <property type="match status" value="1"/>
</dbReference>
<dbReference type="GO" id="GO:0001522">
    <property type="term" value="P:pseudouridine synthesis"/>
    <property type="evidence" value="ECO:0007669"/>
    <property type="project" value="InterPro"/>
</dbReference>
<dbReference type="RefSeq" id="WP_087663680.1">
    <property type="nucleotide sequence ID" value="NZ_NIBL01000003.1"/>
</dbReference>
<dbReference type="Pfam" id="PF00849">
    <property type="entry name" value="PseudoU_synth_2"/>
    <property type="match status" value="1"/>
</dbReference>
<dbReference type="InterPro" id="IPR036986">
    <property type="entry name" value="S4_RNA-bd_sf"/>
</dbReference>
<evidence type="ECO:0000256" key="3">
    <source>
        <dbReference type="ARBA" id="ARBA00023235"/>
    </source>
</evidence>
<evidence type="ECO:0000313" key="7">
    <source>
        <dbReference type="EMBL" id="OUZ15035.1"/>
    </source>
</evidence>
<proteinExistence type="inferred from homology"/>
<evidence type="ECO:0000256" key="5">
    <source>
        <dbReference type="RuleBase" id="RU003887"/>
    </source>
</evidence>
<comment type="caution">
    <text evidence="7">The sequence shown here is derived from an EMBL/GenBank/DDBJ whole genome shotgun (WGS) entry which is preliminary data.</text>
</comment>
<evidence type="ECO:0000256" key="1">
    <source>
        <dbReference type="ARBA" id="ARBA00008348"/>
    </source>
</evidence>
<dbReference type="NCBIfam" id="TIGR00093">
    <property type="entry name" value="pseudouridine synthase"/>
    <property type="match status" value="1"/>
</dbReference>
<name>A0A200HSL4_9ENTE</name>
<dbReference type="GO" id="GO:0003723">
    <property type="term" value="F:RNA binding"/>
    <property type="evidence" value="ECO:0007669"/>
    <property type="project" value="UniProtKB-KW"/>
</dbReference>
<evidence type="ECO:0000313" key="8">
    <source>
        <dbReference type="Proteomes" id="UP000196503"/>
    </source>
</evidence>
<accession>A0A200HSL4</accession>
<dbReference type="EC" id="5.4.99.-" evidence="5"/>
<dbReference type="Gene3D" id="3.10.290.10">
    <property type="entry name" value="RNA-binding S4 domain"/>
    <property type="match status" value="1"/>
</dbReference>
<dbReference type="GO" id="GO:0005829">
    <property type="term" value="C:cytosol"/>
    <property type="evidence" value="ECO:0007669"/>
    <property type="project" value="UniProtKB-ARBA"/>
</dbReference>
<dbReference type="PANTHER" id="PTHR47683">
    <property type="entry name" value="PSEUDOURIDINE SYNTHASE FAMILY PROTEIN-RELATED"/>
    <property type="match status" value="1"/>
</dbReference>
<protein>
    <recommendedName>
        <fullName evidence="5">Pseudouridine synthase</fullName>
        <ecNumber evidence="5">5.4.99.-</ecNumber>
    </recommendedName>
</protein>
<dbReference type="InterPro" id="IPR042092">
    <property type="entry name" value="PsdUridine_s_RsuA/RluB/E/F_cat"/>
</dbReference>
<dbReference type="PANTHER" id="PTHR47683:SF4">
    <property type="entry name" value="PSEUDOURIDINE SYNTHASE"/>
    <property type="match status" value="1"/>
</dbReference>
<gene>
    <name evidence="7" type="ORF">A5869_002142</name>
</gene>
<dbReference type="InterPro" id="IPR018496">
    <property type="entry name" value="PsdUridine_synth_RsuA/RluB_CS"/>
</dbReference>
<dbReference type="Gene3D" id="3.30.70.1560">
    <property type="entry name" value="Alpha-L RNA-binding motif"/>
    <property type="match status" value="1"/>
</dbReference>
<dbReference type="InterPro" id="IPR020103">
    <property type="entry name" value="PsdUridine_synth_cat_dom_sf"/>
</dbReference>
<evidence type="ECO:0000259" key="6">
    <source>
        <dbReference type="Pfam" id="PF00849"/>
    </source>
</evidence>
<dbReference type="Gene3D" id="3.30.70.580">
    <property type="entry name" value="Pseudouridine synthase I, catalytic domain, N-terminal subdomain"/>
    <property type="match status" value="1"/>
</dbReference>
<keyword evidence="2 4" id="KW-0694">RNA-binding</keyword>
<keyword evidence="3 5" id="KW-0413">Isomerase</keyword>
<organism evidence="7 8">
    <name type="scientific">Enterococcus cecorum</name>
    <dbReference type="NCBI Taxonomy" id="44008"/>
    <lineage>
        <taxon>Bacteria</taxon>
        <taxon>Bacillati</taxon>
        <taxon>Bacillota</taxon>
        <taxon>Bacilli</taxon>
        <taxon>Lactobacillales</taxon>
        <taxon>Enterococcaceae</taxon>
        <taxon>Enterococcus</taxon>
    </lineage>
</organism>
<dbReference type="PROSITE" id="PS50889">
    <property type="entry name" value="S4"/>
    <property type="match status" value="1"/>
</dbReference>
<dbReference type="InterPro" id="IPR006145">
    <property type="entry name" value="PsdUridine_synth_RsuA/RluA"/>
</dbReference>
<dbReference type="SUPFAM" id="SSF55120">
    <property type="entry name" value="Pseudouridine synthase"/>
    <property type="match status" value="1"/>
</dbReference>
<dbReference type="SUPFAM" id="SSF55174">
    <property type="entry name" value="Alpha-L RNA-binding motif"/>
    <property type="match status" value="1"/>
</dbReference>
<dbReference type="Proteomes" id="UP000196503">
    <property type="component" value="Unassembled WGS sequence"/>
</dbReference>
<dbReference type="InterPro" id="IPR020094">
    <property type="entry name" value="TruA/RsuA/RluB/E/F_N"/>
</dbReference>
<sequence>MRLGKLLEQRLQLSRKELKRTFARGIVRIDGQVEYCETRNVDSQLHRIEVADKRLYTNEVYYLLNKPSGVVTANKDRAHDTVFDCLQKEDWREDLCFVGRLDRNTEGLLLLTSNGQLAYDLLQPGKKVSKVYEAYLKEPVEMEDIARFEQGIRFLDGTLCKPAKLTILPDSPHHVLLEIHEGKFHQVKKMFLAVGKKVERLKRISFGPLVLPTDLPSGAYRKLTLDELSRLKEYFR</sequence>
<dbReference type="InterPro" id="IPR000748">
    <property type="entry name" value="PsdUridine_synth_RsuA/RluB/E/F"/>
</dbReference>
<comment type="similarity">
    <text evidence="1 5">Belongs to the pseudouridine synthase RsuA family.</text>
</comment>
<feature type="domain" description="Pseudouridine synthase RsuA/RluA-like" evidence="6">
    <location>
        <begin position="61"/>
        <end position="192"/>
    </location>
</feature>
<dbReference type="EMBL" id="NIBL01000003">
    <property type="protein sequence ID" value="OUZ15035.1"/>
    <property type="molecule type" value="Genomic_DNA"/>
</dbReference>
<dbReference type="CDD" id="cd02553">
    <property type="entry name" value="PseudoU_synth_RsuA"/>
    <property type="match status" value="1"/>
</dbReference>
<reference evidence="7 8" key="1">
    <citation type="submission" date="2017-05" db="EMBL/GenBank/DDBJ databases">
        <title>The Genome Sequence of Enterococcus faecium 2D5_DIV0622.</title>
        <authorList>
            <consortium name="The Broad Institute Genomics Platform"/>
            <consortium name="The Broad Institute Genomic Center for Infectious Diseases"/>
            <person name="Earl A."/>
            <person name="Manson A."/>
            <person name="Schwartman J."/>
            <person name="Gilmore M."/>
            <person name="Abouelleil A."/>
            <person name="Cao P."/>
            <person name="Chapman S."/>
            <person name="Cusick C."/>
            <person name="Shea T."/>
            <person name="Young S."/>
            <person name="Neafsey D."/>
            <person name="Nusbaum C."/>
            <person name="Birren B."/>
        </authorList>
    </citation>
    <scope>NUCLEOTIDE SEQUENCE [LARGE SCALE GENOMIC DNA]</scope>
    <source>
        <strain evidence="7 8">2D5_DIV0622</strain>
    </source>
</reference>
<dbReference type="GO" id="GO:0006364">
    <property type="term" value="P:rRNA processing"/>
    <property type="evidence" value="ECO:0007669"/>
    <property type="project" value="UniProtKB-ARBA"/>
</dbReference>
<dbReference type="InterPro" id="IPR050343">
    <property type="entry name" value="RsuA_PseudoU_synthase"/>
</dbReference>
<dbReference type="PROSITE" id="PS01149">
    <property type="entry name" value="PSI_RSU"/>
    <property type="match status" value="1"/>
</dbReference>
<evidence type="ECO:0000256" key="4">
    <source>
        <dbReference type="PROSITE-ProRule" id="PRU00182"/>
    </source>
</evidence>
<dbReference type="GO" id="GO:0140098">
    <property type="term" value="F:catalytic activity, acting on RNA"/>
    <property type="evidence" value="ECO:0007669"/>
    <property type="project" value="UniProtKB-ARBA"/>
</dbReference>